<keyword evidence="2" id="KW-0472">Membrane</keyword>
<dbReference type="InterPro" id="IPR011009">
    <property type="entry name" value="Kinase-like_dom_sf"/>
</dbReference>
<evidence type="ECO:0000259" key="4">
    <source>
        <dbReference type="PROSITE" id="PS50011"/>
    </source>
</evidence>
<feature type="transmembrane region" description="Helical" evidence="2">
    <location>
        <begin position="347"/>
        <end position="369"/>
    </location>
</feature>
<dbReference type="Proteomes" id="UP000612055">
    <property type="component" value="Unassembled WGS sequence"/>
</dbReference>
<dbReference type="PROSITE" id="PS50011">
    <property type="entry name" value="PROTEIN_KINASE_DOM"/>
    <property type="match status" value="1"/>
</dbReference>
<reference evidence="5" key="1">
    <citation type="journal article" date="2020" name="bioRxiv">
        <title>Comparative genomics of Chlamydomonas.</title>
        <authorList>
            <person name="Craig R.J."/>
            <person name="Hasan A.R."/>
            <person name="Ness R.W."/>
            <person name="Keightley P.D."/>
        </authorList>
    </citation>
    <scope>NUCLEOTIDE SEQUENCE</scope>
    <source>
        <strain evidence="5">CCAP 11/70</strain>
    </source>
</reference>
<feature type="compositionally biased region" description="Gly residues" evidence="1">
    <location>
        <begin position="598"/>
        <end position="616"/>
    </location>
</feature>
<feature type="compositionally biased region" description="Low complexity" evidence="1">
    <location>
        <begin position="923"/>
        <end position="941"/>
    </location>
</feature>
<feature type="region of interest" description="Disordered" evidence="1">
    <location>
        <begin position="816"/>
        <end position="941"/>
    </location>
</feature>
<name>A0A836BSY6_9CHLO</name>
<keyword evidence="2" id="KW-0812">Transmembrane</keyword>
<dbReference type="SMART" id="SM00220">
    <property type="entry name" value="S_TKc"/>
    <property type="match status" value="1"/>
</dbReference>
<dbReference type="InterPro" id="IPR000719">
    <property type="entry name" value="Prot_kinase_dom"/>
</dbReference>
<keyword evidence="2" id="KW-1133">Transmembrane helix</keyword>
<evidence type="ECO:0000256" key="1">
    <source>
        <dbReference type="SAM" id="MobiDB-lite"/>
    </source>
</evidence>
<evidence type="ECO:0000313" key="6">
    <source>
        <dbReference type="Proteomes" id="UP000612055"/>
    </source>
</evidence>
<feature type="chain" id="PRO_5032557240" description="Protein kinase domain-containing protein" evidence="3">
    <location>
        <begin position="29"/>
        <end position="1500"/>
    </location>
</feature>
<dbReference type="SUPFAM" id="SSF56112">
    <property type="entry name" value="Protein kinase-like (PK-like)"/>
    <property type="match status" value="1"/>
</dbReference>
<evidence type="ECO:0000256" key="2">
    <source>
        <dbReference type="SAM" id="Phobius"/>
    </source>
</evidence>
<gene>
    <name evidence="5" type="ORF">HYH03_013430</name>
</gene>
<feature type="compositionally biased region" description="Low complexity" evidence="1">
    <location>
        <begin position="652"/>
        <end position="665"/>
    </location>
</feature>
<dbReference type="PANTHER" id="PTHR44329">
    <property type="entry name" value="SERINE/THREONINE-PROTEIN KINASE TNNI3K-RELATED"/>
    <property type="match status" value="1"/>
</dbReference>
<feature type="signal peptide" evidence="3">
    <location>
        <begin position="1"/>
        <end position="28"/>
    </location>
</feature>
<dbReference type="InterPro" id="IPR008271">
    <property type="entry name" value="Ser/Thr_kinase_AS"/>
</dbReference>
<dbReference type="OrthoDB" id="536504at2759"/>
<accession>A0A836BSY6</accession>
<feature type="compositionally biased region" description="Low complexity" evidence="1">
    <location>
        <begin position="617"/>
        <end position="644"/>
    </location>
</feature>
<feature type="compositionally biased region" description="Low complexity" evidence="1">
    <location>
        <begin position="497"/>
        <end position="515"/>
    </location>
</feature>
<feature type="compositionally biased region" description="Pro residues" evidence="1">
    <location>
        <begin position="1161"/>
        <end position="1170"/>
    </location>
</feature>
<feature type="compositionally biased region" description="Low complexity" evidence="1">
    <location>
        <begin position="831"/>
        <end position="840"/>
    </location>
</feature>
<keyword evidence="3" id="KW-0732">Signal</keyword>
<dbReference type="PANTHER" id="PTHR44329:SF214">
    <property type="entry name" value="PROTEIN KINASE DOMAIN-CONTAINING PROTEIN"/>
    <property type="match status" value="1"/>
</dbReference>
<feature type="compositionally biased region" description="Gly residues" evidence="1">
    <location>
        <begin position="297"/>
        <end position="307"/>
    </location>
</feature>
<dbReference type="GO" id="GO:0005524">
    <property type="term" value="F:ATP binding"/>
    <property type="evidence" value="ECO:0007669"/>
    <property type="project" value="InterPro"/>
</dbReference>
<evidence type="ECO:0000256" key="3">
    <source>
        <dbReference type="SAM" id="SignalP"/>
    </source>
</evidence>
<feature type="region of interest" description="Disordered" evidence="1">
    <location>
        <begin position="580"/>
        <end position="671"/>
    </location>
</feature>
<dbReference type="EMBL" id="JAEHOE010000089">
    <property type="protein sequence ID" value="KAG2487991.1"/>
    <property type="molecule type" value="Genomic_DNA"/>
</dbReference>
<feature type="region of interest" description="Disordered" evidence="1">
    <location>
        <begin position="376"/>
        <end position="418"/>
    </location>
</feature>
<dbReference type="GO" id="GO:0004674">
    <property type="term" value="F:protein serine/threonine kinase activity"/>
    <property type="evidence" value="ECO:0007669"/>
    <property type="project" value="TreeGrafter"/>
</dbReference>
<sequence>MRARARSAPAASWLCLAVAVLVCSSAEARVLNVSSAVELVRAFRDNDVAQVVLTADVQLRSDDWPAYAVPINRTSNFTILGAALDTENQAAWPVLDFSFAAGKLRLARGVALTFSRITVVHFRDFPLFAAPGIDLLSADVAPNTDAAAPSWAYLILDTARLINLACLAPSLHNEYTLTAPRPPAVPGEQLYAANIAQLPGCSTAPDAPEQARCYPLSHLYIQYATYGTSVGLIPHAVDYLLVVLNTRMDCRVVLDSACVATLGSIGCFYSIYPRNEDPRNASSSTGGTGGSSNSTSGGIGGLGGNSSVGGLALPPSAPPPGGPGARAPLGAAEEGGQGEDGAPVGAIVGGVLGGVVAVALIAGLAWAVWAHRRRRRGGAQQPLIGARKRPDETSGSAGAGVAREPSQSHQGNGVLRPSSSLSHAASLFRPPSNAGPVARVASQLSLPREALQSMDVVVTTHTPMDPDLVLDVRMGTADDCTTAAALAAAALAAAGGSTAPGTATTYTGAPPSSSHAGGGSTETAGPDSAGPNATSSNGREGGGEVTLLPLVLGKGAFGRVQQGLWNGQRVAVKLLNLGMGAEDGAQGKPGERRTPPGGARGAAAAGGGGGGGGGGTEAAAAAGGAAAWGAGPWAAGQQQGAGARAAGGGAPAGPSGASDGSPEGPSTVPSWLQGDHALMHFTPVDSALGTGTTMVSPPPLGHVLARAAPAAAYARGAADSATAAGSKPAAGRAYHPVTADVGGTAGAGAGLGLGLESNGEGTRATPSWLEVPTDVGASSLFSPAAPGPGGAGARAGAGAWTAAEPLPRAAAAIPELGEPGAEPSAAGPGQGPEAAVAAKEGPGGGGGKGPRRGAHSAGAAVSNGHHVPGGPPAPAPTAARQAATDGGGGGGCGNGSAGTQAPTASGARVDGEGVPGVGLGSVPAAPRAAGPASEPGAAGEASGLCTNDMQAMQTFRLGDTIHMDAFASATAAATATAAAAAAAAASGASGPATPGVPSGQSRALPAAAVPRQSAAQLAAAGASSGFMVSPNGNGEPSTSFAEPYPIAPDLMPSTLGEPAGLMLGEEGPGASACETAFAVLLRHTVPLEPLIRASGAGGAGLASDAHTRSIARSIAMLTNNNAQSLSIEMGEAAFAAVERPSAENPATGIYLGQSSEALVPRRPPAAPMPRLPGAALAEGPKGEPYARGEAEPDLGGAEAWEHGFPQGGAEAAGAGGAAAGAAAGAREAKPAGGGGREASLYATFVAEVEVMARMRHPNIIRLLAASLQPPRVCLVMELAETSLDRLLYGRGPGAGPLPLGTVLHIGVQICSALAYMHPTVIHRDLKPANVLLMDAASPTPTVKLADFGLSKLQSTAQFTRHAGVGTASYMAPETLSPYGLAVTHHVDIYATGIILFEMLAGQHPWRGLTIIQIATAVALRHQRPDLDALGSERCPPRLRQLIRACWEADPLRRPAAPEMAKTLVLLQNELALLTGAPRFDGVSISPQPSWGSTLPPPAGP</sequence>
<feature type="domain" description="Protein kinase" evidence="4">
    <location>
        <begin position="1123"/>
        <end position="1465"/>
    </location>
</feature>
<dbReference type="InterPro" id="IPR051681">
    <property type="entry name" value="Ser/Thr_Kinases-Pseudokinases"/>
</dbReference>
<proteinExistence type="predicted"/>
<comment type="caution">
    <text evidence="5">The sequence shown here is derived from an EMBL/GenBank/DDBJ whole genome shotgun (WGS) entry which is preliminary data.</text>
</comment>
<protein>
    <recommendedName>
        <fullName evidence="4">Protein kinase domain-containing protein</fullName>
    </recommendedName>
</protein>
<feature type="compositionally biased region" description="Gly residues" evidence="1">
    <location>
        <begin position="885"/>
        <end position="896"/>
    </location>
</feature>
<feature type="compositionally biased region" description="Polar residues" evidence="1">
    <location>
        <begin position="405"/>
        <end position="418"/>
    </location>
</feature>
<keyword evidence="6" id="KW-1185">Reference proteome</keyword>
<dbReference type="Gene3D" id="1.10.510.10">
    <property type="entry name" value="Transferase(Phosphotransferase) domain 1"/>
    <property type="match status" value="1"/>
</dbReference>
<feature type="region of interest" description="Disordered" evidence="1">
    <location>
        <begin position="497"/>
        <end position="542"/>
    </location>
</feature>
<feature type="region of interest" description="Disordered" evidence="1">
    <location>
        <begin position="779"/>
        <end position="799"/>
    </location>
</feature>
<dbReference type="Pfam" id="PF00069">
    <property type="entry name" value="Pkinase"/>
    <property type="match status" value="1"/>
</dbReference>
<feature type="compositionally biased region" description="Basic and acidic residues" evidence="1">
    <location>
        <begin position="1180"/>
        <end position="1190"/>
    </location>
</feature>
<feature type="region of interest" description="Disordered" evidence="1">
    <location>
        <begin position="279"/>
        <end position="338"/>
    </location>
</feature>
<feature type="region of interest" description="Disordered" evidence="1">
    <location>
        <begin position="1161"/>
        <end position="1212"/>
    </location>
</feature>
<dbReference type="PROSITE" id="PS00108">
    <property type="entry name" value="PROTEIN_KINASE_ST"/>
    <property type="match status" value="1"/>
</dbReference>
<evidence type="ECO:0000313" key="5">
    <source>
        <dbReference type="EMBL" id="KAG2487991.1"/>
    </source>
</evidence>
<feature type="region of interest" description="Disordered" evidence="1">
    <location>
        <begin position="987"/>
        <end position="1008"/>
    </location>
</feature>
<organism evidence="5 6">
    <name type="scientific">Edaphochlamys debaryana</name>
    <dbReference type="NCBI Taxonomy" id="47281"/>
    <lineage>
        <taxon>Eukaryota</taxon>
        <taxon>Viridiplantae</taxon>
        <taxon>Chlorophyta</taxon>
        <taxon>core chlorophytes</taxon>
        <taxon>Chlorophyceae</taxon>
        <taxon>CS clade</taxon>
        <taxon>Chlamydomonadales</taxon>
        <taxon>Chlamydomonadales incertae sedis</taxon>
        <taxon>Edaphochlamys</taxon>
    </lineage>
</organism>